<protein>
    <submittedName>
        <fullName evidence="2">Uncharacterized protein</fullName>
    </submittedName>
</protein>
<evidence type="ECO:0000313" key="2">
    <source>
        <dbReference type="EMBL" id="KAF2877082.1"/>
    </source>
</evidence>
<comment type="caution">
    <text evidence="2">The sequence shown here is derived from an EMBL/GenBank/DDBJ whole genome shotgun (WGS) entry which is preliminary data.</text>
</comment>
<dbReference type="EMBL" id="JAADJZ010000002">
    <property type="protein sequence ID" value="KAF2877082.1"/>
    <property type="molecule type" value="Genomic_DNA"/>
</dbReference>
<dbReference type="Proteomes" id="UP000481861">
    <property type="component" value="Unassembled WGS sequence"/>
</dbReference>
<gene>
    <name evidence="2" type="ORF">BDV95DRAFT_558442</name>
</gene>
<feature type="compositionally biased region" description="Polar residues" evidence="1">
    <location>
        <begin position="19"/>
        <end position="29"/>
    </location>
</feature>
<dbReference type="AlphaFoldDB" id="A0A7C8MMK6"/>
<feature type="compositionally biased region" description="Basic and acidic residues" evidence="1">
    <location>
        <begin position="114"/>
        <end position="139"/>
    </location>
</feature>
<feature type="compositionally biased region" description="Low complexity" evidence="1">
    <location>
        <begin position="59"/>
        <end position="74"/>
    </location>
</feature>
<accession>A0A7C8MMK6</accession>
<evidence type="ECO:0000256" key="1">
    <source>
        <dbReference type="SAM" id="MobiDB-lite"/>
    </source>
</evidence>
<sequence length="139" mass="14697">MPLHSKTVRGTLGNKKTQEAMQSNSNRTQLGDPESLEVEKSDAAPQDGPSMSGGAERTPAAPSSSSPPSSSNSSDLPHSMRVRGTKANASGSKTNKTMLGDPASLKAETSEIGVDQRNENSEQEEMQRAAEKRKGESKL</sequence>
<organism evidence="2 3">
    <name type="scientific">Massariosphaeria phaeospora</name>
    <dbReference type="NCBI Taxonomy" id="100035"/>
    <lineage>
        <taxon>Eukaryota</taxon>
        <taxon>Fungi</taxon>
        <taxon>Dikarya</taxon>
        <taxon>Ascomycota</taxon>
        <taxon>Pezizomycotina</taxon>
        <taxon>Dothideomycetes</taxon>
        <taxon>Pleosporomycetidae</taxon>
        <taxon>Pleosporales</taxon>
        <taxon>Pleosporales incertae sedis</taxon>
        <taxon>Massariosphaeria</taxon>
    </lineage>
</organism>
<reference evidence="2 3" key="1">
    <citation type="submission" date="2020-01" db="EMBL/GenBank/DDBJ databases">
        <authorList>
            <consortium name="DOE Joint Genome Institute"/>
            <person name="Haridas S."/>
            <person name="Albert R."/>
            <person name="Binder M."/>
            <person name="Bloem J."/>
            <person name="Labutti K."/>
            <person name="Salamov A."/>
            <person name="Andreopoulos B."/>
            <person name="Baker S.E."/>
            <person name="Barry K."/>
            <person name="Bills G."/>
            <person name="Bluhm B.H."/>
            <person name="Cannon C."/>
            <person name="Castanera R."/>
            <person name="Culley D.E."/>
            <person name="Daum C."/>
            <person name="Ezra D."/>
            <person name="Gonzalez J.B."/>
            <person name="Henrissat B."/>
            <person name="Kuo A."/>
            <person name="Liang C."/>
            <person name="Lipzen A."/>
            <person name="Lutzoni F."/>
            <person name="Magnuson J."/>
            <person name="Mondo S."/>
            <person name="Nolan M."/>
            <person name="Ohm R."/>
            <person name="Pangilinan J."/>
            <person name="Park H.-J.H."/>
            <person name="Ramirez L."/>
            <person name="Alfaro M."/>
            <person name="Sun H."/>
            <person name="Tritt A."/>
            <person name="Yoshinaga Y."/>
            <person name="Zwiers L.-H.L."/>
            <person name="Turgeon B.G."/>
            <person name="Goodwin S.B."/>
            <person name="Spatafora J.W."/>
            <person name="Crous P.W."/>
            <person name="Grigoriev I.V."/>
        </authorList>
    </citation>
    <scope>NUCLEOTIDE SEQUENCE [LARGE SCALE GENOMIC DNA]</scope>
    <source>
        <strain evidence="2 3">CBS 611.86</strain>
    </source>
</reference>
<proteinExistence type="predicted"/>
<feature type="region of interest" description="Disordered" evidence="1">
    <location>
        <begin position="1"/>
        <end position="139"/>
    </location>
</feature>
<keyword evidence="3" id="KW-1185">Reference proteome</keyword>
<dbReference type="OrthoDB" id="5234213at2759"/>
<feature type="compositionally biased region" description="Polar residues" evidence="1">
    <location>
        <begin position="87"/>
        <end position="97"/>
    </location>
</feature>
<evidence type="ECO:0000313" key="3">
    <source>
        <dbReference type="Proteomes" id="UP000481861"/>
    </source>
</evidence>
<name>A0A7C8MMK6_9PLEO</name>